<evidence type="ECO:0000313" key="3">
    <source>
        <dbReference type="WBParaSite" id="HPBE_0000643501-mRNA-1"/>
    </source>
</evidence>
<evidence type="ECO:0000313" key="1">
    <source>
        <dbReference type="EMBL" id="VDO68242.1"/>
    </source>
</evidence>
<dbReference type="Proteomes" id="UP000050761">
    <property type="component" value="Unassembled WGS sequence"/>
</dbReference>
<protein>
    <submittedName>
        <fullName evidence="3">BCAS3 domain-containing protein</fullName>
    </submittedName>
</protein>
<organism evidence="2 3">
    <name type="scientific">Heligmosomoides polygyrus</name>
    <name type="common">Parasitic roundworm</name>
    <dbReference type="NCBI Taxonomy" id="6339"/>
    <lineage>
        <taxon>Eukaryota</taxon>
        <taxon>Metazoa</taxon>
        <taxon>Ecdysozoa</taxon>
        <taxon>Nematoda</taxon>
        <taxon>Chromadorea</taxon>
        <taxon>Rhabditida</taxon>
        <taxon>Rhabditina</taxon>
        <taxon>Rhabditomorpha</taxon>
        <taxon>Strongyloidea</taxon>
        <taxon>Heligmosomidae</taxon>
        <taxon>Heligmosomoides</taxon>
    </lineage>
</organism>
<accession>A0A183FHY6</accession>
<keyword evidence="2" id="KW-1185">Reference proteome</keyword>
<accession>A0A3P8B8K3</accession>
<dbReference type="OrthoDB" id="5869914at2759"/>
<proteinExistence type="predicted"/>
<reference evidence="3" key="2">
    <citation type="submission" date="2019-09" db="UniProtKB">
        <authorList>
            <consortium name="WormBaseParasite"/>
        </authorList>
    </citation>
    <scope>IDENTIFICATION</scope>
</reference>
<dbReference type="AlphaFoldDB" id="A0A183FHY6"/>
<sequence length="86" mass="9780">MTTASELFSEDARTRFSHTKALFEQLERQQEVTCNPSVLVVNPHLSSTAPRWGGATETREKFGKSSESALYRRLLILCFEGSYYCN</sequence>
<reference evidence="1 2" key="1">
    <citation type="submission" date="2018-11" db="EMBL/GenBank/DDBJ databases">
        <authorList>
            <consortium name="Pathogen Informatics"/>
        </authorList>
    </citation>
    <scope>NUCLEOTIDE SEQUENCE [LARGE SCALE GENOMIC DNA]</scope>
</reference>
<gene>
    <name evidence="1" type="ORF">HPBE_LOCUS6436</name>
</gene>
<dbReference type="EMBL" id="UZAH01025663">
    <property type="protein sequence ID" value="VDO68242.1"/>
    <property type="molecule type" value="Genomic_DNA"/>
</dbReference>
<name>A0A183FHY6_HELPZ</name>
<dbReference type="WBParaSite" id="HPBE_0000643501-mRNA-1">
    <property type="protein sequence ID" value="HPBE_0000643501-mRNA-1"/>
    <property type="gene ID" value="HPBE_0000643501"/>
</dbReference>
<evidence type="ECO:0000313" key="2">
    <source>
        <dbReference type="Proteomes" id="UP000050761"/>
    </source>
</evidence>